<keyword evidence="3" id="KW-0813">Transport</keyword>
<evidence type="ECO:0000256" key="5">
    <source>
        <dbReference type="SAM" id="MobiDB-lite"/>
    </source>
</evidence>
<dbReference type="InterPro" id="IPR000914">
    <property type="entry name" value="SBP_5_dom"/>
</dbReference>
<comment type="caution">
    <text evidence="7">The sequence shown here is derived from an EMBL/GenBank/DDBJ whole genome shotgun (WGS) entry which is preliminary data.</text>
</comment>
<dbReference type="Gene3D" id="3.10.105.10">
    <property type="entry name" value="Dipeptide-binding Protein, Domain 3"/>
    <property type="match status" value="2"/>
</dbReference>
<gene>
    <name evidence="7" type="ORF">MTR65_10580</name>
</gene>
<dbReference type="SUPFAM" id="SSF53850">
    <property type="entry name" value="Periplasmic binding protein-like II"/>
    <property type="match status" value="2"/>
</dbReference>
<dbReference type="Pfam" id="PF00496">
    <property type="entry name" value="SBP_bac_5"/>
    <property type="match status" value="1"/>
</dbReference>
<keyword evidence="8" id="KW-1185">Reference proteome</keyword>
<accession>A0ABT0AD48</accession>
<evidence type="ECO:0000313" key="7">
    <source>
        <dbReference type="EMBL" id="MCJ1961128.1"/>
    </source>
</evidence>
<feature type="domain" description="Solute-binding protein family 5" evidence="6">
    <location>
        <begin position="74"/>
        <end position="169"/>
    </location>
</feature>
<comment type="subcellular location">
    <subcellularLocation>
        <location evidence="1">Periplasm</location>
    </subcellularLocation>
</comment>
<dbReference type="PANTHER" id="PTHR30290">
    <property type="entry name" value="PERIPLASMIC BINDING COMPONENT OF ABC TRANSPORTER"/>
    <property type="match status" value="1"/>
</dbReference>
<dbReference type="PROSITE" id="PS51257">
    <property type="entry name" value="PROKAR_LIPOPROTEIN"/>
    <property type="match status" value="1"/>
</dbReference>
<proteinExistence type="inferred from homology"/>
<dbReference type="Proteomes" id="UP001162802">
    <property type="component" value="Unassembled WGS sequence"/>
</dbReference>
<dbReference type="PANTHER" id="PTHR30290:SF10">
    <property type="entry name" value="PERIPLASMIC OLIGOPEPTIDE-BINDING PROTEIN-RELATED"/>
    <property type="match status" value="1"/>
</dbReference>
<dbReference type="EMBL" id="JALHAT010000016">
    <property type="protein sequence ID" value="MCJ1961128.1"/>
    <property type="molecule type" value="Genomic_DNA"/>
</dbReference>
<feature type="region of interest" description="Disordered" evidence="5">
    <location>
        <begin position="384"/>
        <end position="412"/>
    </location>
</feature>
<reference evidence="7" key="1">
    <citation type="submission" date="2022-03" db="EMBL/GenBank/DDBJ databases">
        <title>Identification of a novel bacterium isolated from mangrove sediments.</title>
        <authorList>
            <person name="Pan X."/>
        </authorList>
    </citation>
    <scope>NUCLEOTIDE SEQUENCE</scope>
    <source>
        <strain evidence="7">B2637</strain>
    </source>
</reference>
<dbReference type="InterPro" id="IPR039424">
    <property type="entry name" value="SBP_5"/>
</dbReference>
<evidence type="ECO:0000256" key="4">
    <source>
        <dbReference type="ARBA" id="ARBA00022729"/>
    </source>
</evidence>
<evidence type="ECO:0000256" key="1">
    <source>
        <dbReference type="ARBA" id="ARBA00004418"/>
    </source>
</evidence>
<dbReference type="Gene3D" id="3.90.76.10">
    <property type="entry name" value="Dipeptide-binding Protein, Domain 1"/>
    <property type="match status" value="1"/>
</dbReference>
<evidence type="ECO:0000259" key="6">
    <source>
        <dbReference type="Pfam" id="PF00496"/>
    </source>
</evidence>
<organism evidence="7 8">
    <name type="scientific">Novosphingobium mangrovi</name>
    <name type="common">ex Hu et al. 2023</name>
    <dbReference type="NCBI Taxonomy" id="2930094"/>
    <lineage>
        <taxon>Bacteria</taxon>
        <taxon>Pseudomonadati</taxon>
        <taxon>Pseudomonadota</taxon>
        <taxon>Alphaproteobacteria</taxon>
        <taxon>Sphingomonadales</taxon>
        <taxon>Sphingomonadaceae</taxon>
        <taxon>Novosphingobium</taxon>
    </lineage>
</organism>
<sequence length="554" mass="59373">MGMPALRLLVRTLMPSCALLLAGCGEQDKSALEIAVVDLPSEDGPLAEEDTTSARLVRAATVEGLVAFDAEGRVVPALADRWIVTDDGQSYIFRLRDGEWLDGEELTGASARTALLAALRNLRGTPLERDLAGIDEIRVMAGRVVEIRLLRPMPYLLQLLALPELGLVHKDEGAGPMALVTDLEAHVEGDVPAPRAVPEANAAAEDDDAPEDGTAQQAVVRLAPIEPSRLGLPAVEAWEERTRMVGMHVLPGTEAVARFNAGKVDLVLGGRIQDFLLTRSVGILRGTIQLDPVVGLFGLQVMREEGFLADPANREAIAMAIDRSALIDPFGVGGWRPTTRVVSPSLEGDLGTIGERWSEQSPEDRRAVASSRVRAWMARTALEDAEGEAAPSNAGDPDAPGSPPAPLDNAPELSLWLPEGDGTQILFARLAADLAAISVRLTREEVAKEADLVLIDDVARYPRATWFLNRLSCAARQGLCSPEADARVDEAALASSAEERAALISEAEAELTAANVFIPFGTPIRWSLVRGTVNGFSTNSWGWHPLMPLSWLPK</sequence>
<name>A0ABT0AD48_9SPHN</name>
<comment type="similarity">
    <text evidence="2">Belongs to the bacterial solute-binding protein 5 family.</text>
</comment>
<evidence type="ECO:0000256" key="2">
    <source>
        <dbReference type="ARBA" id="ARBA00005695"/>
    </source>
</evidence>
<keyword evidence="4" id="KW-0732">Signal</keyword>
<protein>
    <submittedName>
        <fullName evidence="7">ABC transporter substrate-binding protein</fullName>
    </submittedName>
</protein>
<evidence type="ECO:0000313" key="8">
    <source>
        <dbReference type="Proteomes" id="UP001162802"/>
    </source>
</evidence>
<evidence type="ECO:0000256" key="3">
    <source>
        <dbReference type="ARBA" id="ARBA00022448"/>
    </source>
</evidence>
<dbReference type="RefSeq" id="WP_243799931.1">
    <property type="nucleotide sequence ID" value="NZ_JALHAT010000016.1"/>
</dbReference>
<dbReference type="Gene3D" id="3.40.190.10">
    <property type="entry name" value="Periplasmic binding protein-like II"/>
    <property type="match status" value="2"/>
</dbReference>